<evidence type="ECO:0000313" key="2">
    <source>
        <dbReference type="EMBL" id="OOC11459.1"/>
    </source>
</evidence>
<evidence type="ECO:0000256" key="1">
    <source>
        <dbReference type="SAM" id="MobiDB-lite"/>
    </source>
</evidence>
<feature type="region of interest" description="Disordered" evidence="1">
    <location>
        <begin position="131"/>
        <end position="156"/>
    </location>
</feature>
<dbReference type="Proteomes" id="UP000189177">
    <property type="component" value="Unassembled WGS sequence"/>
</dbReference>
<comment type="caution">
    <text evidence="2">The sequence shown here is derived from an EMBL/GenBank/DDBJ whole genome shotgun (WGS) entry which is preliminary data.</text>
</comment>
<organism evidence="2 3">
    <name type="scientific">Thioalkalivibrio halophilus</name>
    <dbReference type="NCBI Taxonomy" id="252474"/>
    <lineage>
        <taxon>Bacteria</taxon>
        <taxon>Pseudomonadati</taxon>
        <taxon>Pseudomonadota</taxon>
        <taxon>Gammaproteobacteria</taxon>
        <taxon>Chromatiales</taxon>
        <taxon>Ectothiorhodospiraceae</taxon>
        <taxon>Thioalkalivibrio</taxon>
    </lineage>
</organism>
<reference evidence="2 3" key="1">
    <citation type="submission" date="2017-02" db="EMBL/GenBank/DDBJ databases">
        <title>Genomic diversity within the haloalkaliphilic genus Thioalkalivibrio.</title>
        <authorList>
            <person name="Ahn A.-C."/>
            <person name="Meier-Kolthoff J."/>
            <person name="Overmars L."/>
            <person name="Richter M."/>
            <person name="Woyke T."/>
            <person name="Sorokin D.Y."/>
            <person name="Muyzer G."/>
        </authorList>
    </citation>
    <scope>NUCLEOTIDE SEQUENCE [LARGE SCALE GENOMIC DNA]</scope>
    <source>
        <strain evidence="2 3">HL17</strain>
    </source>
</reference>
<dbReference type="OrthoDB" id="5784344at2"/>
<keyword evidence="3" id="KW-1185">Reference proteome</keyword>
<sequence>MNTRPNRPPGPEHETEQLGTRGRTRRRLGKAALGTAPVLMTLHSAPLKAAGANCMASGWVSGNTSKHDEPEECGGRTPGYWSGSANAGDLNPSSASFQNHPGWHQAVEEGEAFVSEYGFPGIGNNYREYAVEDTGGDSEPGHSANPDVPDGSSHGEIPLTALGAVAASVEVLGLVGLPHERQIIRFGMAALLNARYISGYPLSEQQVRDIVTDTLNDGYYVADSGDRLEPEQVKAFLENTMNVPTWGP</sequence>
<accession>A0A1V3A2E1</accession>
<dbReference type="STRING" id="252474.B1A74_00370"/>
<name>A0A1V3A2E1_9GAMM</name>
<protein>
    <submittedName>
        <fullName evidence="2">Uncharacterized protein</fullName>
    </submittedName>
</protein>
<dbReference type="RefSeq" id="WP_077243439.1">
    <property type="nucleotide sequence ID" value="NZ_MUZR01000002.1"/>
</dbReference>
<dbReference type="AlphaFoldDB" id="A0A1V3A2E1"/>
<gene>
    <name evidence="2" type="ORF">B1A74_00370</name>
</gene>
<evidence type="ECO:0000313" key="3">
    <source>
        <dbReference type="Proteomes" id="UP000189177"/>
    </source>
</evidence>
<proteinExistence type="predicted"/>
<dbReference type="EMBL" id="MUZR01000002">
    <property type="protein sequence ID" value="OOC11459.1"/>
    <property type="molecule type" value="Genomic_DNA"/>
</dbReference>
<feature type="region of interest" description="Disordered" evidence="1">
    <location>
        <begin position="1"/>
        <end position="27"/>
    </location>
</feature>